<evidence type="ECO:0000313" key="5">
    <source>
        <dbReference type="Proteomes" id="UP000295210"/>
    </source>
</evidence>
<name>A0A4R1LBX6_9BACT</name>
<feature type="chain" id="PRO_5020647054" evidence="2">
    <location>
        <begin position="21"/>
        <end position="501"/>
    </location>
</feature>
<evidence type="ECO:0000256" key="1">
    <source>
        <dbReference type="ARBA" id="ARBA00022801"/>
    </source>
</evidence>
<dbReference type="OrthoDB" id="9795554at2"/>
<dbReference type="EMBL" id="SMGK01000001">
    <property type="protein sequence ID" value="TCK75067.1"/>
    <property type="molecule type" value="Genomic_DNA"/>
</dbReference>
<dbReference type="GO" id="GO:0001681">
    <property type="term" value="F:sialate O-acetylesterase activity"/>
    <property type="evidence" value="ECO:0007669"/>
    <property type="project" value="InterPro"/>
</dbReference>
<reference evidence="4 5" key="1">
    <citation type="submission" date="2019-03" db="EMBL/GenBank/DDBJ databases">
        <title>Genomic Encyclopedia of Type Strains, Phase IV (KMG-IV): sequencing the most valuable type-strain genomes for metagenomic binning, comparative biology and taxonomic classification.</title>
        <authorList>
            <person name="Goeker M."/>
        </authorList>
    </citation>
    <scope>NUCLEOTIDE SEQUENCE [LARGE SCALE GENOMIC DNA]</scope>
    <source>
        <strain evidence="4 5">DSM 103428</strain>
    </source>
</reference>
<dbReference type="InterPro" id="IPR005181">
    <property type="entry name" value="SASA"/>
</dbReference>
<dbReference type="RefSeq" id="WP_131990555.1">
    <property type="nucleotide sequence ID" value="NZ_SMGK01000001.1"/>
</dbReference>
<sequence>MYSRLLNCCFLFALATVTNAARAEVKLPSVLADHMVIQRDKPVHVWGAADAGEQVTVTFRGNHASTTASEIGRWSLYLPPGAAGGPFTLTVQGKNTITLNDVLVGDVWVASGQSNMEFPMDPTMWSHGPFHAQQEIAAANHPRLRLFHVENTFADYPMDDVKATTWTPATPASVLTFSAVGYFFGRDLLEKEQVPIGIIEANWGGTPAEAWTSLKALSADSSLMPVFAARAGMMDPQAETLLKQKVETKEVADAKAAGKTPPVFPWHPDPNPWAPAALFNGMIAPITPLPIRGVIWYQGESNTDAMRAPIYGHLFETMIRDWRAQWAQGDFPFLYVQIANFISPDEWATVREGQRKTLALANTGMAVTIDIGNPDNVHPQDKQSVGHRLALWAEDLSYGAHVEDSGPLFRQAVPENGAMHIWFDHAASGLMAKGGELQGFEVAGPDGKFVTATAAISGEDVIAKSASVAQPMYVRYGWASNPQCNLFNKAGLPASPFSSKN</sequence>
<accession>A0A4R1LBX6</accession>
<dbReference type="Proteomes" id="UP000295210">
    <property type="component" value="Unassembled WGS sequence"/>
</dbReference>
<protein>
    <submittedName>
        <fullName evidence="4">Sialate O-acetylesterase</fullName>
    </submittedName>
</protein>
<evidence type="ECO:0000256" key="2">
    <source>
        <dbReference type="SAM" id="SignalP"/>
    </source>
</evidence>
<feature type="domain" description="Sialate O-acetylesterase" evidence="3">
    <location>
        <begin position="290"/>
        <end position="390"/>
    </location>
</feature>
<keyword evidence="5" id="KW-1185">Reference proteome</keyword>
<keyword evidence="2" id="KW-0732">Signal</keyword>
<proteinExistence type="predicted"/>
<dbReference type="InterPro" id="IPR039329">
    <property type="entry name" value="SIAE"/>
</dbReference>
<evidence type="ECO:0000259" key="3">
    <source>
        <dbReference type="Pfam" id="PF03629"/>
    </source>
</evidence>
<dbReference type="InterPro" id="IPR013783">
    <property type="entry name" value="Ig-like_fold"/>
</dbReference>
<dbReference type="AlphaFoldDB" id="A0A4R1LBX6"/>
<dbReference type="GO" id="GO:0005975">
    <property type="term" value="P:carbohydrate metabolic process"/>
    <property type="evidence" value="ECO:0007669"/>
    <property type="project" value="TreeGrafter"/>
</dbReference>
<keyword evidence="1" id="KW-0378">Hydrolase</keyword>
<dbReference type="Gene3D" id="3.40.50.1110">
    <property type="entry name" value="SGNH hydrolase"/>
    <property type="match status" value="1"/>
</dbReference>
<feature type="signal peptide" evidence="2">
    <location>
        <begin position="1"/>
        <end position="20"/>
    </location>
</feature>
<dbReference type="PANTHER" id="PTHR22901">
    <property type="entry name" value="SIALATE O-ACETYLESTERASE"/>
    <property type="match status" value="1"/>
</dbReference>
<dbReference type="Pfam" id="PF03629">
    <property type="entry name" value="SASA"/>
    <property type="match status" value="1"/>
</dbReference>
<dbReference type="SUPFAM" id="SSF52266">
    <property type="entry name" value="SGNH hydrolase"/>
    <property type="match status" value="1"/>
</dbReference>
<dbReference type="Gene3D" id="2.60.40.10">
    <property type="entry name" value="Immunoglobulins"/>
    <property type="match status" value="1"/>
</dbReference>
<evidence type="ECO:0000313" key="4">
    <source>
        <dbReference type="EMBL" id="TCK75067.1"/>
    </source>
</evidence>
<dbReference type="InterPro" id="IPR036514">
    <property type="entry name" value="SGNH_hydro_sf"/>
</dbReference>
<gene>
    <name evidence="4" type="ORF">C7378_0046</name>
</gene>
<organism evidence="4 5">
    <name type="scientific">Acidipila rosea</name>
    <dbReference type="NCBI Taxonomy" id="768535"/>
    <lineage>
        <taxon>Bacteria</taxon>
        <taxon>Pseudomonadati</taxon>
        <taxon>Acidobacteriota</taxon>
        <taxon>Terriglobia</taxon>
        <taxon>Terriglobales</taxon>
        <taxon>Acidobacteriaceae</taxon>
        <taxon>Acidipila</taxon>
    </lineage>
</organism>
<comment type="caution">
    <text evidence="4">The sequence shown here is derived from an EMBL/GenBank/DDBJ whole genome shotgun (WGS) entry which is preliminary data.</text>
</comment>
<dbReference type="PANTHER" id="PTHR22901:SF0">
    <property type="entry name" value="SIALATE O-ACETYLESTERASE"/>
    <property type="match status" value="1"/>
</dbReference>